<evidence type="ECO:0000313" key="1">
    <source>
        <dbReference type="EMBL" id="TWT72286.1"/>
    </source>
</evidence>
<reference evidence="1 2" key="1">
    <citation type="submission" date="2019-02" db="EMBL/GenBank/DDBJ databases">
        <title>Deep-cultivation of Planctomycetes and their phenomic and genomic characterization uncovers novel biology.</title>
        <authorList>
            <person name="Wiegand S."/>
            <person name="Jogler M."/>
            <person name="Boedeker C."/>
            <person name="Pinto D."/>
            <person name="Vollmers J."/>
            <person name="Rivas-Marin E."/>
            <person name="Kohn T."/>
            <person name="Peeters S.H."/>
            <person name="Heuer A."/>
            <person name="Rast P."/>
            <person name="Oberbeckmann S."/>
            <person name="Bunk B."/>
            <person name="Jeske O."/>
            <person name="Meyerdierks A."/>
            <person name="Storesund J.E."/>
            <person name="Kallscheuer N."/>
            <person name="Luecker S."/>
            <person name="Lage O.M."/>
            <person name="Pohl T."/>
            <person name="Merkel B.J."/>
            <person name="Hornburger P."/>
            <person name="Mueller R.-W."/>
            <person name="Bruemmer F."/>
            <person name="Labrenz M."/>
            <person name="Spormann A.M."/>
            <person name="Op Den Camp H."/>
            <person name="Overmann J."/>
            <person name="Amann R."/>
            <person name="Jetten M.S.M."/>
            <person name="Mascher T."/>
            <person name="Medema M.H."/>
            <person name="Devos D.P."/>
            <person name="Kaster A.-K."/>
            <person name="Ovreas L."/>
            <person name="Rohde M."/>
            <person name="Galperin M.Y."/>
            <person name="Jogler C."/>
        </authorList>
    </citation>
    <scope>NUCLEOTIDE SEQUENCE [LARGE SCALE GENOMIC DNA]</scope>
    <source>
        <strain evidence="1 2">Pan14r</strain>
    </source>
</reference>
<protein>
    <recommendedName>
        <fullName evidence="3">Aminoglycoside phosphotransferase domain-containing protein</fullName>
    </recommendedName>
</protein>
<gene>
    <name evidence="1" type="ORF">Pan14r_46040</name>
</gene>
<dbReference type="RefSeq" id="WP_146440254.1">
    <property type="nucleotide sequence ID" value="NZ_SJPL01000001.1"/>
</dbReference>
<dbReference type="OrthoDB" id="276211at2"/>
<evidence type="ECO:0008006" key="3">
    <source>
        <dbReference type="Google" id="ProtNLM"/>
    </source>
</evidence>
<keyword evidence="2" id="KW-1185">Reference proteome</keyword>
<dbReference type="EMBL" id="SJPL01000001">
    <property type="protein sequence ID" value="TWT72286.1"/>
    <property type="molecule type" value="Genomic_DNA"/>
</dbReference>
<proteinExistence type="predicted"/>
<comment type="caution">
    <text evidence="1">The sequence shown here is derived from an EMBL/GenBank/DDBJ whole genome shotgun (WGS) entry which is preliminary data.</text>
</comment>
<organism evidence="1 2">
    <name type="scientific">Crateriforma conspicua</name>
    <dbReference type="NCBI Taxonomy" id="2527996"/>
    <lineage>
        <taxon>Bacteria</taxon>
        <taxon>Pseudomonadati</taxon>
        <taxon>Planctomycetota</taxon>
        <taxon>Planctomycetia</taxon>
        <taxon>Planctomycetales</taxon>
        <taxon>Planctomycetaceae</taxon>
        <taxon>Crateriforma</taxon>
    </lineage>
</organism>
<name>A0A5C5Y9C3_9PLAN</name>
<sequence>MNRTDEELIELAREYAAEHGLAIMARLGFGEDAWVLKSDRHTAVKVFYREKNYCNERDCYERLAEFEVTEIAGFTVPKFVRCDDSRWIVEMGIVTPPRVLDFGKAYLNRPP</sequence>
<accession>A0A5C5Y9C3</accession>
<dbReference type="AlphaFoldDB" id="A0A5C5Y9C3"/>
<dbReference type="Proteomes" id="UP000317238">
    <property type="component" value="Unassembled WGS sequence"/>
</dbReference>
<evidence type="ECO:0000313" key="2">
    <source>
        <dbReference type="Proteomes" id="UP000317238"/>
    </source>
</evidence>